<reference evidence="1" key="1">
    <citation type="submission" date="2014-12" db="EMBL/GenBank/DDBJ databases">
        <title>Insight into the proteome of Arion vulgaris.</title>
        <authorList>
            <person name="Aradska J."/>
            <person name="Bulat T."/>
            <person name="Smidak R."/>
            <person name="Sarate P."/>
            <person name="Gangsoo J."/>
            <person name="Sialana F."/>
            <person name="Bilban M."/>
            <person name="Lubec G."/>
        </authorList>
    </citation>
    <scope>NUCLEOTIDE SEQUENCE</scope>
    <source>
        <tissue evidence="1">Skin</tissue>
    </source>
</reference>
<accession>A0A0B6YCM6</accession>
<organism evidence="1">
    <name type="scientific">Arion vulgaris</name>
    <dbReference type="NCBI Taxonomy" id="1028688"/>
    <lineage>
        <taxon>Eukaryota</taxon>
        <taxon>Metazoa</taxon>
        <taxon>Spiralia</taxon>
        <taxon>Lophotrochozoa</taxon>
        <taxon>Mollusca</taxon>
        <taxon>Gastropoda</taxon>
        <taxon>Heterobranchia</taxon>
        <taxon>Euthyneura</taxon>
        <taxon>Panpulmonata</taxon>
        <taxon>Eupulmonata</taxon>
        <taxon>Stylommatophora</taxon>
        <taxon>Helicina</taxon>
        <taxon>Arionoidea</taxon>
        <taxon>Arionidae</taxon>
        <taxon>Arion</taxon>
    </lineage>
</organism>
<name>A0A0B6YCM6_9EUPU</name>
<evidence type="ECO:0000313" key="1">
    <source>
        <dbReference type="EMBL" id="CEK53878.1"/>
    </source>
</evidence>
<proteinExistence type="predicted"/>
<protein>
    <submittedName>
        <fullName evidence="1">Uncharacterized protein</fullName>
    </submittedName>
</protein>
<dbReference type="AlphaFoldDB" id="A0A0B6YCM6"/>
<feature type="non-terminal residue" evidence="1">
    <location>
        <position position="1"/>
    </location>
</feature>
<dbReference type="EMBL" id="HACG01007013">
    <property type="protein sequence ID" value="CEK53878.1"/>
    <property type="molecule type" value="Transcribed_RNA"/>
</dbReference>
<gene>
    <name evidence="1" type="primary">ORF21464</name>
</gene>
<sequence length="99" mass="11304">LFDTVRDPRQEGFGDTSQVAAHVKTLLPADIPELKKRVAVILFPEKYQKQNDENSQIGQTCCDGVDSDYIPIWDDPDMDDFVKNVTLKDIQILDSIKFF</sequence>